<dbReference type="Gene3D" id="2.130.10.10">
    <property type="entry name" value="YVTN repeat-like/Quinoprotein amine dehydrogenase"/>
    <property type="match status" value="1"/>
</dbReference>
<dbReference type="InterPro" id="IPR001680">
    <property type="entry name" value="WD40_rpt"/>
</dbReference>
<evidence type="ECO:0000256" key="2">
    <source>
        <dbReference type="SAM" id="MobiDB-lite"/>
    </source>
</evidence>
<dbReference type="AlphaFoldDB" id="A0A6A6II84"/>
<keyword evidence="4" id="KW-1185">Reference proteome</keyword>
<reference evidence="3" key="1">
    <citation type="journal article" date="2020" name="Stud. Mycol.">
        <title>101 Dothideomycetes genomes: a test case for predicting lifestyles and emergence of pathogens.</title>
        <authorList>
            <person name="Haridas S."/>
            <person name="Albert R."/>
            <person name="Binder M."/>
            <person name="Bloem J."/>
            <person name="Labutti K."/>
            <person name="Salamov A."/>
            <person name="Andreopoulos B."/>
            <person name="Baker S."/>
            <person name="Barry K."/>
            <person name="Bills G."/>
            <person name="Bluhm B."/>
            <person name="Cannon C."/>
            <person name="Castanera R."/>
            <person name="Culley D."/>
            <person name="Daum C."/>
            <person name="Ezra D."/>
            <person name="Gonzalez J."/>
            <person name="Henrissat B."/>
            <person name="Kuo A."/>
            <person name="Liang C."/>
            <person name="Lipzen A."/>
            <person name="Lutzoni F."/>
            <person name="Magnuson J."/>
            <person name="Mondo S."/>
            <person name="Nolan M."/>
            <person name="Ohm R."/>
            <person name="Pangilinan J."/>
            <person name="Park H.-J."/>
            <person name="Ramirez L."/>
            <person name="Alfaro M."/>
            <person name="Sun H."/>
            <person name="Tritt A."/>
            <person name="Yoshinaga Y."/>
            <person name="Zwiers L.-H."/>
            <person name="Turgeon B."/>
            <person name="Goodwin S."/>
            <person name="Spatafora J."/>
            <person name="Crous P."/>
            <person name="Grigoriev I."/>
        </authorList>
    </citation>
    <scope>NUCLEOTIDE SEQUENCE</scope>
    <source>
        <strain evidence="3">CBS 122368</strain>
    </source>
</reference>
<evidence type="ECO:0000256" key="1">
    <source>
        <dbReference type="PROSITE-ProRule" id="PRU00221"/>
    </source>
</evidence>
<dbReference type="SMART" id="SM00320">
    <property type="entry name" value="WD40"/>
    <property type="match status" value="5"/>
</dbReference>
<dbReference type="RefSeq" id="XP_033685125.1">
    <property type="nucleotide sequence ID" value="XM_033828843.1"/>
</dbReference>
<gene>
    <name evidence="3" type="ORF">BU26DRAFT_518559</name>
</gene>
<dbReference type="Proteomes" id="UP000800094">
    <property type="component" value="Unassembled WGS sequence"/>
</dbReference>
<feature type="region of interest" description="Disordered" evidence="2">
    <location>
        <begin position="108"/>
        <end position="127"/>
    </location>
</feature>
<keyword evidence="1" id="KW-0853">WD repeat</keyword>
<evidence type="ECO:0000313" key="4">
    <source>
        <dbReference type="Proteomes" id="UP000800094"/>
    </source>
</evidence>
<dbReference type="Pfam" id="PF00400">
    <property type="entry name" value="WD40"/>
    <property type="match status" value="1"/>
</dbReference>
<feature type="compositionally biased region" description="Basic and acidic residues" evidence="2">
    <location>
        <begin position="527"/>
        <end position="546"/>
    </location>
</feature>
<dbReference type="InterPro" id="IPR015943">
    <property type="entry name" value="WD40/YVTN_repeat-like_dom_sf"/>
</dbReference>
<dbReference type="OrthoDB" id="1367865at2759"/>
<proteinExistence type="predicted"/>
<evidence type="ECO:0000313" key="3">
    <source>
        <dbReference type="EMBL" id="KAF2250121.1"/>
    </source>
</evidence>
<dbReference type="PANTHER" id="PTHR19879:SF9">
    <property type="entry name" value="TRANSCRIPTION INITIATION FACTOR TFIID SUBUNIT 5"/>
    <property type="match status" value="1"/>
</dbReference>
<dbReference type="PANTHER" id="PTHR19879">
    <property type="entry name" value="TRANSCRIPTION INITIATION FACTOR TFIID"/>
    <property type="match status" value="1"/>
</dbReference>
<dbReference type="SUPFAM" id="SSF50998">
    <property type="entry name" value="Quinoprotein alcohol dehydrogenase-like"/>
    <property type="match status" value="1"/>
</dbReference>
<dbReference type="InterPro" id="IPR011047">
    <property type="entry name" value="Quinoprotein_ADH-like_sf"/>
</dbReference>
<feature type="region of interest" description="Disordered" evidence="2">
    <location>
        <begin position="525"/>
        <end position="552"/>
    </location>
</feature>
<organism evidence="3 4">
    <name type="scientific">Trematosphaeria pertusa</name>
    <dbReference type="NCBI Taxonomy" id="390896"/>
    <lineage>
        <taxon>Eukaryota</taxon>
        <taxon>Fungi</taxon>
        <taxon>Dikarya</taxon>
        <taxon>Ascomycota</taxon>
        <taxon>Pezizomycotina</taxon>
        <taxon>Dothideomycetes</taxon>
        <taxon>Pleosporomycetidae</taxon>
        <taxon>Pleosporales</taxon>
        <taxon>Massarineae</taxon>
        <taxon>Trematosphaeriaceae</taxon>
        <taxon>Trematosphaeria</taxon>
    </lineage>
</organism>
<sequence length="552" mass="62625">MPCYTREDFLREYKFPLQPVHDFEVLGSPAEYASGHPKEWGQENESFDFADVIKGTAETAYSSYGSAISPDKKLLAISSKNERVLIYDVNTKELRQVLEGTGTIFFRPRPNRKQNARKDEDETADENEGPVYTLICNVPTENRRRQSSVLVFWDLDQHGRLLDEEEPIDPAALAKQAIDAILPDLETKHEWSRDFVTASTLHADFEKALGKAAADHRRRHNIILEKASLGGFGSTPFSSDGNLMLHRSEGESRKQQKVTVYDIDAGREVYNLFGHTDSIMWMSFSPDDQHIATIAWDGTMRMYSAATGELSWVENAGGQCWSGAFSPDSKHIIWSSKNGNSISVHAVEDGRLISKFSGTLQNWCRCFAWHPDGKEVAFCASMSAWVWRPFEGPEGTIAQHLDLSKDNNWSMASIRSVSWLEHGRLLCVQIEEGTTLIYDTITNAKELFKRPDGVVASWVDGSFYGVFEKEGEKDFYINVDGDGKVRYWRTSVAAYPSWWEKEKEKEESQPKKVFPETRKYVKVTKPVKQEEAPKDGGRDDWADKGARLWTAE</sequence>
<accession>A0A6A6II84</accession>
<dbReference type="PROSITE" id="PS50082">
    <property type="entry name" value="WD_REPEATS_2"/>
    <property type="match status" value="1"/>
</dbReference>
<dbReference type="EMBL" id="ML987194">
    <property type="protein sequence ID" value="KAF2250121.1"/>
    <property type="molecule type" value="Genomic_DNA"/>
</dbReference>
<protein>
    <submittedName>
        <fullName evidence="3">WD40 repeat-like protein</fullName>
    </submittedName>
</protein>
<dbReference type="GeneID" id="54582173"/>
<name>A0A6A6II84_9PLEO</name>
<feature type="repeat" description="WD" evidence="1">
    <location>
        <begin position="272"/>
        <end position="313"/>
    </location>
</feature>